<reference evidence="1" key="1">
    <citation type="submission" date="2019-12" db="EMBL/GenBank/DDBJ databases">
        <title>Genome sequencing and annotation of Brassica cretica.</title>
        <authorList>
            <person name="Studholme D.J."/>
            <person name="Sarris P.F."/>
        </authorList>
    </citation>
    <scope>NUCLEOTIDE SEQUENCE</scope>
    <source>
        <strain evidence="1">PFS-102/07</strain>
        <tissue evidence="1">Leaf</tissue>
    </source>
</reference>
<name>A0A8S9FEB3_BRACR</name>
<sequence>MEDSVPTRKRCRPRKIPSIDADHLRSITGVCRCGTLMQVKQGPRSVREYTEEFLETAKRCKPKSAEDWCRWNKAELREEIQGKLLGVLEPCEFALVNRMAGQAMEAKRAPTVGSLPSRALRRKWKWKRICGRHRLWMKEPREDIPSRASARLRRDIRGELNGAMKSMEFSLVVRMAGLKPEDWNSGRIPINRGRIVTPQNPSSESFCDLKGKAHPAAHCDENPRVSFPFPINTKPPPSFSHQKFQRSSAEIPEDKKILAVKTFFLSLFAVSTREWWWWPCGVVDLISHLSCLLFQIQI</sequence>
<protein>
    <recommendedName>
        <fullName evidence="2">Retrotransposon gag domain-containing protein</fullName>
    </recommendedName>
</protein>
<dbReference type="EMBL" id="QGKY02002305">
    <property type="protein sequence ID" value="KAF2532025.1"/>
    <property type="molecule type" value="Genomic_DNA"/>
</dbReference>
<gene>
    <name evidence="1" type="ORF">F2Q70_00029262</name>
</gene>
<accession>A0A8S9FEB3</accession>
<proteinExistence type="predicted"/>
<dbReference type="AlphaFoldDB" id="A0A8S9FEB3"/>
<evidence type="ECO:0000313" key="1">
    <source>
        <dbReference type="EMBL" id="KAF2532025.1"/>
    </source>
</evidence>
<comment type="caution">
    <text evidence="1">The sequence shown here is derived from an EMBL/GenBank/DDBJ whole genome shotgun (WGS) entry which is preliminary data.</text>
</comment>
<organism evidence="1">
    <name type="scientific">Brassica cretica</name>
    <name type="common">Mustard</name>
    <dbReference type="NCBI Taxonomy" id="69181"/>
    <lineage>
        <taxon>Eukaryota</taxon>
        <taxon>Viridiplantae</taxon>
        <taxon>Streptophyta</taxon>
        <taxon>Embryophyta</taxon>
        <taxon>Tracheophyta</taxon>
        <taxon>Spermatophyta</taxon>
        <taxon>Magnoliopsida</taxon>
        <taxon>eudicotyledons</taxon>
        <taxon>Gunneridae</taxon>
        <taxon>Pentapetalae</taxon>
        <taxon>rosids</taxon>
        <taxon>malvids</taxon>
        <taxon>Brassicales</taxon>
        <taxon>Brassicaceae</taxon>
        <taxon>Brassiceae</taxon>
        <taxon>Brassica</taxon>
    </lineage>
</organism>
<evidence type="ECO:0008006" key="2">
    <source>
        <dbReference type="Google" id="ProtNLM"/>
    </source>
</evidence>